<organism evidence="4 5">
    <name type="scientific">Flavobacterium endophyticum</name>
    <dbReference type="NCBI Taxonomy" id="1540163"/>
    <lineage>
        <taxon>Bacteria</taxon>
        <taxon>Pseudomonadati</taxon>
        <taxon>Bacteroidota</taxon>
        <taxon>Flavobacteriia</taxon>
        <taxon>Flavobacteriales</taxon>
        <taxon>Flavobacteriaceae</taxon>
        <taxon>Flavobacterium</taxon>
    </lineage>
</organism>
<dbReference type="NCBIfam" id="TIGR04183">
    <property type="entry name" value="Por_Secre_tail"/>
    <property type="match status" value="1"/>
</dbReference>
<dbReference type="InterPro" id="IPR026444">
    <property type="entry name" value="Secre_tail"/>
</dbReference>
<sequence length="277" mass="30729">MKRILLFLLVPMLSFAQNTGIEMLLVNPDIGTPSSYWGARTSNDSGLNAILQSHAVTVYTLKLGNPYYEYDTKTVQIQCADCNLNALKADLEAYSSVVTKATLASPAYFINNLSVMLRNAAAGTSTGTVMNIATTNDSGLNQIFQNFNVRSYDIYGDLNHYKLRCDCDNTLLKAALDNYDTIVLTTDFFNAAYLLSNQDFKNPNPKIYPNPFSSSFQIETNAVVSNYSLYDISGKLLISTDSKAKLDNHSSLISSGVYLLKLTFDNQENYTQKLIKI</sequence>
<dbReference type="Pfam" id="PF18962">
    <property type="entry name" value="Por_Secre_tail"/>
    <property type="match status" value="1"/>
</dbReference>
<keyword evidence="1 2" id="KW-0732">Signal</keyword>
<reference evidence="4 5" key="1">
    <citation type="submission" date="2018-10" db="EMBL/GenBank/DDBJ databases">
        <title>Genomic Encyclopedia of Archaeal and Bacterial Type Strains, Phase II (KMG-II): from individual species to whole genera.</title>
        <authorList>
            <person name="Goeker M."/>
        </authorList>
    </citation>
    <scope>NUCLEOTIDE SEQUENCE [LARGE SCALE GENOMIC DNA]</scope>
    <source>
        <strain evidence="4 5">DSM 29537</strain>
    </source>
</reference>
<protein>
    <submittedName>
        <fullName evidence="4">Putative secreted protein (Por secretion system target)</fullName>
    </submittedName>
</protein>
<dbReference type="AlphaFoldDB" id="A0A495LXG6"/>
<evidence type="ECO:0000259" key="3">
    <source>
        <dbReference type="Pfam" id="PF18962"/>
    </source>
</evidence>
<gene>
    <name evidence="4" type="ORF">CLV94_3257</name>
</gene>
<dbReference type="RefSeq" id="WP_121377534.1">
    <property type="nucleotide sequence ID" value="NZ_RBLC01000006.1"/>
</dbReference>
<evidence type="ECO:0000313" key="5">
    <source>
        <dbReference type="Proteomes" id="UP000277579"/>
    </source>
</evidence>
<dbReference type="Proteomes" id="UP000277579">
    <property type="component" value="Unassembled WGS sequence"/>
</dbReference>
<dbReference type="EMBL" id="RBLC01000006">
    <property type="protein sequence ID" value="RKS18447.1"/>
    <property type="molecule type" value="Genomic_DNA"/>
</dbReference>
<comment type="caution">
    <text evidence="4">The sequence shown here is derived from an EMBL/GenBank/DDBJ whole genome shotgun (WGS) entry which is preliminary data.</text>
</comment>
<evidence type="ECO:0000313" key="4">
    <source>
        <dbReference type="EMBL" id="RKS18447.1"/>
    </source>
</evidence>
<evidence type="ECO:0000256" key="1">
    <source>
        <dbReference type="ARBA" id="ARBA00022729"/>
    </source>
</evidence>
<name>A0A495LXG6_9FLAO</name>
<dbReference type="OrthoDB" id="1361200at2"/>
<evidence type="ECO:0000256" key="2">
    <source>
        <dbReference type="SAM" id="SignalP"/>
    </source>
</evidence>
<feature type="domain" description="Secretion system C-terminal sorting" evidence="3">
    <location>
        <begin position="207"/>
        <end position="275"/>
    </location>
</feature>
<accession>A0A495LXG6</accession>
<proteinExistence type="predicted"/>
<keyword evidence="5" id="KW-1185">Reference proteome</keyword>
<feature type="signal peptide" evidence="2">
    <location>
        <begin position="1"/>
        <end position="16"/>
    </location>
</feature>
<feature type="chain" id="PRO_5019786194" evidence="2">
    <location>
        <begin position="17"/>
        <end position="277"/>
    </location>
</feature>